<feature type="domain" description="IstB-like ATP-binding" evidence="2">
    <location>
        <begin position="45"/>
        <end position="183"/>
    </location>
</feature>
<dbReference type="CDD" id="cd00009">
    <property type="entry name" value="AAA"/>
    <property type="match status" value="1"/>
</dbReference>
<dbReference type="Proteomes" id="UP000267841">
    <property type="component" value="Unassembled WGS sequence"/>
</dbReference>
<protein>
    <submittedName>
        <fullName evidence="3">DNA replication protein DnaC</fullName>
    </submittedName>
</protein>
<organism evidence="3 4">
    <name type="scientific">Hydrogenivirga caldilitoris</name>
    <dbReference type="NCBI Taxonomy" id="246264"/>
    <lineage>
        <taxon>Bacteria</taxon>
        <taxon>Pseudomonadati</taxon>
        <taxon>Aquificota</taxon>
        <taxon>Aquificia</taxon>
        <taxon>Aquificales</taxon>
        <taxon>Aquificaceae</taxon>
        <taxon>Hydrogenivirga</taxon>
    </lineage>
</organism>
<gene>
    <name evidence="3" type="ORF">BCF55_1664</name>
</gene>
<keyword evidence="4" id="KW-1185">Reference proteome</keyword>
<dbReference type="GO" id="GO:0005524">
    <property type="term" value="F:ATP binding"/>
    <property type="evidence" value="ECO:0007669"/>
    <property type="project" value="InterPro"/>
</dbReference>
<sequence length="235" mass="26672">MEEKCSICGGTGFVKEKGGVKPCECRFSGEDINRVLGIPKRFWGAELENYEYETPSENEAYKEAYIFASSFNPEEGYGLTLIGPPGVGKTHLAVGVLKKIYREKGIKGAFFDTKDLIYKLKSLMDEGKTNRAIKVILNKPLIVLDDLGSERLSEWQRELISYIISYRYNNLKSTIITTNFSLSGEEKKNKKVKKGSEDEDSPKALMSERLGHSAVSRIYEMTRVVYIQGRDRRRV</sequence>
<name>A0A497XST5_9AQUI</name>
<dbReference type="GO" id="GO:0006260">
    <property type="term" value="P:DNA replication"/>
    <property type="evidence" value="ECO:0007669"/>
    <property type="project" value="TreeGrafter"/>
</dbReference>
<dbReference type="PANTHER" id="PTHR30050:SF4">
    <property type="entry name" value="ATP-BINDING PROTEIN RV3427C IN INSERTION SEQUENCE-RELATED"/>
    <property type="match status" value="1"/>
</dbReference>
<proteinExistence type="predicted"/>
<feature type="region of interest" description="Disordered" evidence="1">
    <location>
        <begin position="187"/>
        <end position="206"/>
    </location>
</feature>
<dbReference type="EMBL" id="RCCJ01000001">
    <property type="protein sequence ID" value="RLJ71364.1"/>
    <property type="molecule type" value="Genomic_DNA"/>
</dbReference>
<dbReference type="Pfam" id="PF01695">
    <property type="entry name" value="IstB_IS21"/>
    <property type="match status" value="1"/>
</dbReference>
<reference evidence="3 4" key="1">
    <citation type="submission" date="2018-10" db="EMBL/GenBank/DDBJ databases">
        <title>Genomic Encyclopedia of Archaeal and Bacterial Type Strains, Phase II (KMG-II): from individual species to whole genera.</title>
        <authorList>
            <person name="Goeker M."/>
        </authorList>
    </citation>
    <scope>NUCLEOTIDE SEQUENCE [LARGE SCALE GENOMIC DNA]</scope>
    <source>
        <strain evidence="3 4">DSM 16510</strain>
    </source>
</reference>
<accession>A0A497XST5</accession>
<dbReference type="InterPro" id="IPR027417">
    <property type="entry name" value="P-loop_NTPase"/>
</dbReference>
<dbReference type="OrthoDB" id="9776217at2"/>
<dbReference type="SUPFAM" id="SSF52540">
    <property type="entry name" value="P-loop containing nucleoside triphosphate hydrolases"/>
    <property type="match status" value="1"/>
</dbReference>
<evidence type="ECO:0000313" key="4">
    <source>
        <dbReference type="Proteomes" id="UP000267841"/>
    </source>
</evidence>
<dbReference type="PANTHER" id="PTHR30050">
    <property type="entry name" value="CHROMOSOMAL REPLICATION INITIATOR PROTEIN DNAA"/>
    <property type="match status" value="1"/>
</dbReference>
<dbReference type="AlphaFoldDB" id="A0A497XST5"/>
<dbReference type="InterPro" id="IPR002611">
    <property type="entry name" value="IstB_ATP-bd"/>
</dbReference>
<dbReference type="RefSeq" id="WP_121012667.1">
    <property type="nucleotide sequence ID" value="NZ_RCCJ01000001.1"/>
</dbReference>
<comment type="caution">
    <text evidence="3">The sequence shown here is derived from an EMBL/GenBank/DDBJ whole genome shotgun (WGS) entry which is preliminary data.</text>
</comment>
<evidence type="ECO:0000256" key="1">
    <source>
        <dbReference type="SAM" id="MobiDB-lite"/>
    </source>
</evidence>
<evidence type="ECO:0000259" key="2">
    <source>
        <dbReference type="Pfam" id="PF01695"/>
    </source>
</evidence>
<evidence type="ECO:0000313" key="3">
    <source>
        <dbReference type="EMBL" id="RLJ71364.1"/>
    </source>
</evidence>
<dbReference type="Gene3D" id="3.40.50.300">
    <property type="entry name" value="P-loop containing nucleotide triphosphate hydrolases"/>
    <property type="match status" value="1"/>
</dbReference>